<keyword evidence="8" id="KW-0812">Transmembrane</keyword>
<evidence type="ECO:0000313" key="9">
    <source>
        <dbReference type="EMBL" id="KAB8356431.1"/>
    </source>
</evidence>
<evidence type="ECO:0000256" key="3">
    <source>
        <dbReference type="ARBA" id="ARBA00022723"/>
    </source>
</evidence>
<keyword evidence="4 6" id="KW-0408">Iron</keyword>
<dbReference type="GO" id="GO:0020037">
    <property type="term" value="F:heme binding"/>
    <property type="evidence" value="ECO:0007669"/>
    <property type="project" value="InterPro"/>
</dbReference>
<name>A0A5N6KX82_9ROSI</name>
<evidence type="ECO:0000256" key="7">
    <source>
        <dbReference type="RuleBase" id="RU000461"/>
    </source>
</evidence>
<organism evidence="9 10">
    <name type="scientific">Carpinus fangiana</name>
    <dbReference type="NCBI Taxonomy" id="176857"/>
    <lineage>
        <taxon>Eukaryota</taxon>
        <taxon>Viridiplantae</taxon>
        <taxon>Streptophyta</taxon>
        <taxon>Embryophyta</taxon>
        <taxon>Tracheophyta</taxon>
        <taxon>Spermatophyta</taxon>
        <taxon>Magnoliopsida</taxon>
        <taxon>eudicotyledons</taxon>
        <taxon>Gunneridae</taxon>
        <taxon>Pentapetalae</taxon>
        <taxon>rosids</taxon>
        <taxon>fabids</taxon>
        <taxon>Fagales</taxon>
        <taxon>Betulaceae</taxon>
        <taxon>Carpinus</taxon>
    </lineage>
</organism>
<comment type="cofactor">
    <cofactor evidence="1 6">
        <name>heme</name>
        <dbReference type="ChEBI" id="CHEBI:30413"/>
    </cofactor>
</comment>
<dbReference type="AlphaFoldDB" id="A0A5N6KX82"/>
<keyword evidence="6 7" id="KW-0349">Heme</keyword>
<dbReference type="InterPro" id="IPR017972">
    <property type="entry name" value="Cyt_P450_CS"/>
</dbReference>
<evidence type="ECO:0000256" key="6">
    <source>
        <dbReference type="PIRSR" id="PIRSR602403-1"/>
    </source>
</evidence>
<evidence type="ECO:0000256" key="8">
    <source>
        <dbReference type="SAM" id="Phobius"/>
    </source>
</evidence>
<comment type="similarity">
    <text evidence="2 7">Belongs to the cytochrome P450 family.</text>
</comment>
<keyword evidence="7" id="KW-0560">Oxidoreductase</keyword>
<keyword evidence="5 7" id="KW-0503">Monooxygenase</keyword>
<dbReference type="GO" id="GO:0004497">
    <property type="term" value="F:monooxygenase activity"/>
    <property type="evidence" value="ECO:0007669"/>
    <property type="project" value="UniProtKB-KW"/>
</dbReference>
<dbReference type="PANTHER" id="PTHR46206:SF1">
    <property type="entry name" value="P450, PUTATIVE (EUROFUNG)-RELATED"/>
    <property type="match status" value="1"/>
</dbReference>
<dbReference type="Pfam" id="PF00067">
    <property type="entry name" value="p450"/>
    <property type="match status" value="1"/>
</dbReference>
<keyword evidence="8" id="KW-0472">Membrane</keyword>
<dbReference type="PRINTS" id="PR00465">
    <property type="entry name" value="EP450IV"/>
</dbReference>
<keyword evidence="3 6" id="KW-0479">Metal-binding</keyword>
<dbReference type="InterPro" id="IPR036396">
    <property type="entry name" value="Cyt_P450_sf"/>
</dbReference>
<protein>
    <recommendedName>
        <fullName evidence="11">Cytochrome P450</fullName>
    </recommendedName>
</protein>
<reference evidence="9 10" key="1">
    <citation type="submission" date="2019-06" db="EMBL/GenBank/DDBJ databases">
        <title>A chromosomal-level reference genome of Carpinus fangiana (Coryloideae, Betulaceae).</title>
        <authorList>
            <person name="Yang X."/>
            <person name="Wang Z."/>
            <person name="Zhang L."/>
            <person name="Hao G."/>
            <person name="Liu J."/>
            <person name="Yang Y."/>
        </authorList>
    </citation>
    <scope>NUCLEOTIDE SEQUENCE [LARGE SCALE GENOMIC DNA]</scope>
    <source>
        <strain evidence="9">Cfa_2016G</strain>
        <tissue evidence="9">Leaf</tissue>
    </source>
</reference>
<evidence type="ECO:0008006" key="11">
    <source>
        <dbReference type="Google" id="ProtNLM"/>
    </source>
</evidence>
<comment type="caution">
    <text evidence="9">The sequence shown here is derived from an EMBL/GenBank/DDBJ whole genome shotgun (WGS) entry which is preliminary data.</text>
</comment>
<evidence type="ECO:0000313" key="10">
    <source>
        <dbReference type="Proteomes" id="UP000327013"/>
    </source>
</evidence>
<dbReference type="PANTHER" id="PTHR46206">
    <property type="entry name" value="CYTOCHROME P450"/>
    <property type="match status" value="1"/>
</dbReference>
<feature type="transmembrane region" description="Helical" evidence="8">
    <location>
        <begin position="6"/>
        <end position="28"/>
    </location>
</feature>
<dbReference type="GO" id="GO:0016705">
    <property type="term" value="F:oxidoreductase activity, acting on paired donors, with incorporation or reduction of molecular oxygen"/>
    <property type="evidence" value="ECO:0007669"/>
    <property type="project" value="InterPro"/>
</dbReference>
<dbReference type="EMBL" id="VIBQ01000016">
    <property type="protein sequence ID" value="KAB8356431.1"/>
    <property type="molecule type" value="Genomic_DNA"/>
</dbReference>
<sequence length="586" mass="64635">MAVQFFSSFFTSYFAIAITILCAGVLYYRPCHTLTSLPWVGGATSPWARCLSNWKGMIKGRQYMEEAHHKYGKRGLSCVMPGPFGEEVMLPASLIPWIIAQPDSILNASVAHAEQVSAEYTMLHEAVARVPLHEDIIRRELKVQLSNITPAVVDEVSAAMKDLWDPSSTATKHRTTYFTVDPSSAFRTVIARASNRILVGLPLCRDPDFYNTAASYVSDIAAVGYSLRLLPSCLRPFVARIATLINKYHFRRCSHHLAPLIAERLATWNTADEKARARMPNDYLTWSIRDAYKGTYLTERSPHMLALRLLTVNFAVIHTTTMTATSLLMDLACSPPAERYISRIRAEILSVLADDAPSATSTTTDQTADPTQVWTRARLAKLTLLDSAIRESMRVSGFQGKVLTRKVVARDGLTLPPSETQPAVHLPHNTVVNVPGYAIHHDAAHFPAPHDFKADRWVDTGKAATTADAQFIPWGLGRHACPGRWLAVDLLKVLIAQLLVRYDVASIDPAMGIRADGGPGRDGEGLKRVWMADIGVPNSGSRVRLRRRDGGTADDEFERYSLTSLPLQPPQCRTSLPGISGGLKVT</sequence>
<dbReference type="SUPFAM" id="SSF48264">
    <property type="entry name" value="Cytochrome P450"/>
    <property type="match status" value="1"/>
</dbReference>
<evidence type="ECO:0000256" key="4">
    <source>
        <dbReference type="ARBA" id="ARBA00023004"/>
    </source>
</evidence>
<evidence type="ECO:0000256" key="5">
    <source>
        <dbReference type="ARBA" id="ARBA00023033"/>
    </source>
</evidence>
<dbReference type="Proteomes" id="UP000327013">
    <property type="component" value="Unassembled WGS sequence"/>
</dbReference>
<dbReference type="GO" id="GO:0005506">
    <property type="term" value="F:iron ion binding"/>
    <property type="evidence" value="ECO:0007669"/>
    <property type="project" value="InterPro"/>
</dbReference>
<dbReference type="Gene3D" id="1.10.630.10">
    <property type="entry name" value="Cytochrome P450"/>
    <property type="match status" value="1"/>
</dbReference>
<accession>A0A5N6KX82</accession>
<keyword evidence="8" id="KW-1133">Transmembrane helix</keyword>
<keyword evidence="10" id="KW-1185">Reference proteome</keyword>
<evidence type="ECO:0000256" key="1">
    <source>
        <dbReference type="ARBA" id="ARBA00001971"/>
    </source>
</evidence>
<gene>
    <name evidence="9" type="ORF">FH972_024014</name>
</gene>
<feature type="binding site" description="axial binding residue" evidence="6">
    <location>
        <position position="481"/>
    </location>
    <ligand>
        <name>heme</name>
        <dbReference type="ChEBI" id="CHEBI:30413"/>
    </ligand>
    <ligandPart>
        <name>Fe</name>
        <dbReference type="ChEBI" id="CHEBI:18248"/>
    </ligandPart>
</feature>
<dbReference type="PROSITE" id="PS00086">
    <property type="entry name" value="CYTOCHROME_P450"/>
    <property type="match status" value="1"/>
</dbReference>
<dbReference type="InterPro" id="IPR001128">
    <property type="entry name" value="Cyt_P450"/>
</dbReference>
<dbReference type="InterPro" id="IPR002403">
    <property type="entry name" value="Cyt_P450_E_grp-IV"/>
</dbReference>
<proteinExistence type="inferred from homology"/>
<dbReference type="OrthoDB" id="1844152at2759"/>
<dbReference type="CDD" id="cd11041">
    <property type="entry name" value="CYP503A1-like"/>
    <property type="match status" value="1"/>
</dbReference>
<evidence type="ECO:0000256" key="2">
    <source>
        <dbReference type="ARBA" id="ARBA00010617"/>
    </source>
</evidence>